<keyword evidence="4 8" id="KW-0408">Iron</keyword>
<accession>A0AAE4MHZ2</accession>
<dbReference type="AlphaFoldDB" id="A0AAE4MHZ2"/>
<evidence type="ECO:0000256" key="4">
    <source>
        <dbReference type="ARBA" id="ARBA00023004"/>
    </source>
</evidence>
<evidence type="ECO:0000256" key="7">
    <source>
        <dbReference type="ARBA" id="ARBA00074706"/>
    </source>
</evidence>
<comment type="caution">
    <text evidence="9">The sequence shown here is derived from an EMBL/GenBank/DDBJ whole genome shotgun (WGS) entry which is preliminary data.</text>
</comment>
<dbReference type="InterPro" id="IPR027417">
    <property type="entry name" value="P-loop_NTPase"/>
</dbReference>
<evidence type="ECO:0000313" key="10">
    <source>
        <dbReference type="Proteomes" id="UP001271789"/>
    </source>
</evidence>
<comment type="subunit">
    <text evidence="8">Homodimer.</text>
</comment>
<proteinExistence type="inferred from homology"/>
<keyword evidence="5 8" id="KW-0411">Iron-sulfur</keyword>
<keyword evidence="1 8" id="KW-0479">Metal-binding</keyword>
<keyword evidence="8" id="KW-0378">Hydrolase</keyword>
<reference evidence="9" key="1">
    <citation type="submission" date="2023-06" db="EMBL/GenBank/DDBJ databases">
        <title>Genome sequence of Methanosarcinaceae archaeon Ag5.</title>
        <authorList>
            <person name="Protasov E."/>
            <person name="Platt K."/>
            <person name="Poehlein A."/>
            <person name="Daniel R."/>
            <person name="Brune A."/>
        </authorList>
    </citation>
    <scope>NUCLEOTIDE SEQUENCE</scope>
    <source>
        <strain evidence="9">Ag5</strain>
    </source>
</reference>
<dbReference type="InterPro" id="IPR033756">
    <property type="entry name" value="YlxH/NBP35"/>
</dbReference>
<feature type="binding site" evidence="8">
    <location>
        <begin position="40"/>
        <end position="47"/>
    </location>
    <ligand>
        <name>ATP</name>
        <dbReference type="ChEBI" id="CHEBI:30616"/>
    </ligand>
</feature>
<protein>
    <recommendedName>
        <fullName evidence="7 8">Iron-sulfur cluster carrier protein</fullName>
    </recommendedName>
</protein>
<evidence type="ECO:0000256" key="3">
    <source>
        <dbReference type="ARBA" id="ARBA00022840"/>
    </source>
</evidence>
<dbReference type="GO" id="GO:0016226">
    <property type="term" value="P:iron-sulfur cluster assembly"/>
    <property type="evidence" value="ECO:0007669"/>
    <property type="project" value="InterPro"/>
</dbReference>
<dbReference type="CDD" id="cd02037">
    <property type="entry name" value="Mrp_NBP35"/>
    <property type="match status" value="1"/>
</dbReference>
<dbReference type="GO" id="GO:0005829">
    <property type="term" value="C:cytosol"/>
    <property type="evidence" value="ECO:0007669"/>
    <property type="project" value="TreeGrafter"/>
</dbReference>
<dbReference type="HAMAP" id="MF_02040">
    <property type="entry name" value="Mrp_NBP35"/>
    <property type="match status" value="1"/>
</dbReference>
<evidence type="ECO:0000256" key="5">
    <source>
        <dbReference type="ARBA" id="ARBA00023014"/>
    </source>
</evidence>
<evidence type="ECO:0000256" key="1">
    <source>
        <dbReference type="ARBA" id="ARBA00022723"/>
    </source>
</evidence>
<keyword evidence="10" id="KW-1185">Reference proteome</keyword>
<name>A0AAE4MHZ2_9EURY</name>
<dbReference type="SUPFAM" id="SSF52540">
    <property type="entry name" value="P-loop containing nucleoside triphosphate hydrolases"/>
    <property type="match status" value="1"/>
</dbReference>
<dbReference type="GO" id="GO:0046872">
    <property type="term" value="F:metal ion binding"/>
    <property type="evidence" value="ECO:0007669"/>
    <property type="project" value="UniProtKB-KW"/>
</dbReference>
<dbReference type="InterPro" id="IPR019591">
    <property type="entry name" value="Mrp/NBP35_ATP-bd"/>
</dbReference>
<dbReference type="RefSeq" id="WP_338098668.1">
    <property type="nucleotide sequence ID" value="NZ_JAWDKD010000003.1"/>
</dbReference>
<comment type="similarity">
    <text evidence="8">Belongs to the Mrp/NBP35 ATP-binding proteins family.</text>
</comment>
<evidence type="ECO:0000256" key="8">
    <source>
        <dbReference type="HAMAP-Rule" id="MF_02040"/>
    </source>
</evidence>
<dbReference type="GO" id="GO:0051536">
    <property type="term" value="F:iron-sulfur cluster binding"/>
    <property type="evidence" value="ECO:0007669"/>
    <property type="project" value="UniProtKB-UniRule"/>
</dbReference>
<evidence type="ECO:0000256" key="6">
    <source>
        <dbReference type="ARBA" id="ARBA00058094"/>
    </source>
</evidence>
<dbReference type="PROSITE" id="PS01215">
    <property type="entry name" value="MRP"/>
    <property type="match status" value="1"/>
</dbReference>
<keyword evidence="2 8" id="KW-0547">Nucleotide-binding</keyword>
<organism evidence="9 10">
    <name type="scientific">Methanolapillus africanus</name>
    <dbReference type="NCBI Taxonomy" id="3028297"/>
    <lineage>
        <taxon>Archaea</taxon>
        <taxon>Methanobacteriati</taxon>
        <taxon>Methanobacteriota</taxon>
        <taxon>Stenosarchaea group</taxon>
        <taxon>Methanomicrobia</taxon>
        <taxon>Methanosarcinales</taxon>
        <taxon>Methanosarcinaceae</taxon>
        <taxon>Methanolapillus</taxon>
    </lineage>
</organism>
<keyword evidence="3 8" id="KW-0067">ATP-binding</keyword>
<dbReference type="InterPro" id="IPR000808">
    <property type="entry name" value="Mrp-like_CS"/>
</dbReference>
<dbReference type="GO" id="GO:0016887">
    <property type="term" value="F:ATP hydrolysis activity"/>
    <property type="evidence" value="ECO:0007669"/>
    <property type="project" value="UniProtKB-UniRule"/>
</dbReference>
<dbReference type="FunFam" id="3.40.50.300:FF:001119">
    <property type="entry name" value="Iron-sulfur cluster carrier protein"/>
    <property type="match status" value="1"/>
</dbReference>
<dbReference type="PANTHER" id="PTHR23264">
    <property type="entry name" value="NUCLEOTIDE-BINDING PROTEIN NBP35 YEAST -RELATED"/>
    <property type="match status" value="1"/>
</dbReference>
<evidence type="ECO:0000313" key="9">
    <source>
        <dbReference type="EMBL" id="MDV0446284.1"/>
    </source>
</evidence>
<sequence>MADTLNVINKKPANADGKEIEDKLGENLALVKNIFVVMSGKGGVGKSTVAAALAAGLALRGNHVGLADCDFHGPSIPTVFGITGAELNVVNNKMIPVRPAENVNLGIISIGLLLPDDDMPVIWRGPAKNSAIHQFFEDVDWGNLDYLIIDLPPGTGDEPLGIVQLIKNLSGAVVVTIPQDVALASVRKSLTFLQKVNVEPIGIVSNMDGIVCPHCDETITLFSTGGITKAAADFNTNVLAQLPLDPEFSKAQEDGKMLEWMTKESVWKTNFEKVLDAVEKKAKKN</sequence>
<dbReference type="PANTHER" id="PTHR23264:SF19">
    <property type="entry name" value="CYTOSOLIC FE-S CLUSTER ASSEMBLY FACTOR NUBP2"/>
    <property type="match status" value="1"/>
</dbReference>
<comment type="function">
    <text evidence="6 8">Binds and transfers iron-sulfur (Fe-S) clusters to target apoproteins. Can hydrolyze ATP.</text>
</comment>
<dbReference type="Proteomes" id="UP001271789">
    <property type="component" value="Unassembled WGS sequence"/>
</dbReference>
<dbReference type="GO" id="GO:0140663">
    <property type="term" value="F:ATP-dependent FeS chaperone activity"/>
    <property type="evidence" value="ECO:0007669"/>
    <property type="project" value="InterPro"/>
</dbReference>
<gene>
    <name evidence="9" type="primary">apbC</name>
    <name evidence="9" type="ORF">MsAg5_01130</name>
</gene>
<dbReference type="GO" id="GO:0005524">
    <property type="term" value="F:ATP binding"/>
    <property type="evidence" value="ECO:0007669"/>
    <property type="project" value="UniProtKB-UniRule"/>
</dbReference>
<dbReference type="Pfam" id="PF10609">
    <property type="entry name" value="ParA"/>
    <property type="match status" value="1"/>
</dbReference>
<dbReference type="Gene3D" id="3.40.50.300">
    <property type="entry name" value="P-loop containing nucleotide triphosphate hydrolases"/>
    <property type="match status" value="1"/>
</dbReference>
<evidence type="ECO:0000256" key="2">
    <source>
        <dbReference type="ARBA" id="ARBA00022741"/>
    </source>
</evidence>
<dbReference type="EMBL" id="JAWDKD010000003">
    <property type="protein sequence ID" value="MDV0446284.1"/>
    <property type="molecule type" value="Genomic_DNA"/>
</dbReference>